<dbReference type="AlphaFoldDB" id="A0A913Y6H9"/>
<dbReference type="EnsemblMetazoa" id="XM_021059853.2">
    <property type="protein sequence ID" value="XP_020915512.1"/>
    <property type="gene ID" value="LOC110253001"/>
</dbReference>
<feature type="transmembrane region" description="Helical" evidence="5">
    <location>
        <begin position="106"/>
        <end position="125"/>
    </location>
</feature>
<dbReference type="SUPFAM" id="SSF103473">
    <property type="entry name" value="MFS general substrate transporter"/>
    <property type="match status" value="1"/>
</dbReference>
<keyword evidence="8" id="KW-1185">Reference proteome</keyword>
<feature type="transmembrane region" description="Helical" evidence="5">
    <location>
        <begin position="82"/>
        <end position="100"/>
    </location>
</feature>
<evidence type="ECO:0000256" key="1">
    <source>
        <dbReference type="ARBA" id="ARBA00004141"/>
    </source>
</evidence>
<dbReference type="PROSITE" id="PS00217">
    <property type="entry name" value="SUGAR_TRANSPORT_2"/>
    <property type="match status" value="1"/>
</dbReference>
<dbReference type="InterPro" id="IPR005829">
    <property type="entry name" value="Sugar_transporter_CS"/>
</dbReference>
<reference evidence="7" key="1">
    <citation type="submission" date="2022-11" db="UniProtKB">
        <authorList>
            <consortium name="EnsemblMetazoa"/>
        </authorList>
    </citation>
    <scope>IDENTIFICATION</scope>
</reference>
<dbReference type="Proteomes" id="UP000887567">
    <property type="component" value="Unplaced"/>
</dbReference>
<dbReference type="PROSITE" id="PS50850">
    <property type="entry name" value="MFS"/>
    <property type="match status" value="1"/>
</dbReference>
<evidence type="ECO:0000313" key="7">
    <source>
        <dbReference type="EnsemblMetazoa" id="XP_020915512.1"/>
    </source>
</evidence>
<evidence type="ECO:0000256" key="4">
    <source>
        <dbReference type="ARBA" id="ARBA00023136"/>
    </source>
</evidence>
<organism evidence="7 8">
    <name type="scientific">Exaiptasia diaphana</name>
    <name type="common">Tropical sea anemone</name>
    <name type="synonym">Aiptasia pulchella</name>
    <dbReference type="NCBI Taxonomy" id="2652724"/>
    <lineage>
        <taxon>Eukaryota</taxon>
        <taxon>Metazoa</taxon>
        <taxon>Cnidaria</taxon>
        <taxon>Anthozoa</taxon>
        <taxon>Hexacorallia</taxon>
        <taxon>Actiniaria</taxon>
        <taxon>Aiptasiidae</taxon>
        <taxon>Exaiptasia</taxon>
    </lineage>
</organism>
<feature type="domain" description="Major facilitator superfamily (MFS) profile" evidence="6">
    <location>
        <begin position="1"/>
        <end position="208"/>
    </location>
</feature>
<accession>A0A913Y6H9</accession>
<dbReference type="InterPro" id="IPR020846">
    <property type="entry name" value="MFS_dom"/>
</dbReference>
<dbReference type="KEGG" id="epa:110253001"/>
<evidence type="ECO:0000256" key="2">
    <source>
        <dbReference type="ARBA" id="ARBA00022692"/>
    </source>
</evidence>
<dbReference type="Gene3D" id="1.20.1250.20">
    <property type="entry name" value="MFS general substrate transporter like domains"/>
    <property type="match status" value="1"/>
</dbReference>
<keyword evidence="2 5" id="KW-0812">Transmembrane</keyword>
<dbReference type="OrthoDB" id="2261376at2759"/>
<dbReference type="GO" id="GO:0022857">
    <property type="term" value="F:transmembrane transporter activity"/>
    <property type="evidence" value="ECO:0007669"/>
    <property type="project" value="InterPro"/>
</dbReference>
<protein>
    <recommendedName>
        <fullName evidence="6">Major facilitator superfamily (MFS) profile domain-containing protein</fullName>
    </recommendedName>
</protein>
<feature type="transmembrane region" description="Helical" evidence="5">
    <location>
        <begin position="20"/>
        <end position="44"/>
    </location>
</feature>
<dbReference type="GO" id="GO:0016020">
    <property type="term" value="C:membrane"/>
    <property type="evidence" value="ECO:0007669"/>
    <property type="project" value="UniProtKB-SubCell"/>
</dbReference>
<dbReference type="InterPro" id="IPR005828">
    <property type="entry name" value="MFS_sugar_transport-like"/>
</dbReference>
<dbReference type="GeneID" id="110253001"/>
<name>A0A913Y6H9_EXADI</name>
<sequence>MLFGAAIGSVLGDKFGRKTVGFPCLVFLCLCGLISAFAGKYWVFAVFRTLMGFGVGGTITCLYILLLEFVGPAYRAKVGGGVNYAWTSSVATLALLGYLIRSWRTLTIVVSAPGLIFWVFWWFTPESLRWLVRIHPVLPRAIMGIFPIICGLLFFLLPETYQKPMPDILQQVESNKDDSTDTGLLKDEDNNVKEPAFNENNVLYTTNM</sequence>
<proteinExistence type="predicted"/>
<dbReference type="PANTHER" id="PTHR24064">
    <property type="entry name" value="SOLUTE CARRIER FAMILY 22 MEMBER"/>
    <property type="match status" value="1"/>
</dbReference>
<comment type="subcellular location">
    <subcellularLocation>
        <location evidence="1">Membrane</location>
        <topology evidence="1">Multi-pass membrane protein</topology>
    </subcellularLocation>
</comment>
<feature type="transmembrane region" description="Helical" evidence="5">
    <location>
        <begin position="50"/>
        <end position="70"/>
    </location>
</feature>
<dbReference type="RefSeq" id="XP_020915512.1">
    <property type="nucleotide sequence ID" value="XM_021059853.2"/>
</dbReference>
<keyword evidence="4 5" id="KW-0472">Membrane</keyword>
<keyword evidence="3 5" id="KW-1133">Transmembrane helix</keyword>
<dbReference type="OMA" id="NACASHY"/>
<dbReference type="Pfam" id="PF00083">
    <property type="entry name" value="Sugar_tr"/>
    <property type="match status" value="1"/>
</dbReference>
<evidence type="ECO:0000313" key="8">
    <source>
        <dbReference type="Proteomes" id="UP000887567"/>
    </source>
</evidence>
<feature type="transmembrane region" description="Helical" evidence="5">
    <location>
        <begin position="137"/>
        <end position="157"/>
    </location>
</feature>
<evidence type="ECO:0000256" key="5">
    <source>
        <dbReference type="SAM" id="Phobius"/>
    </source>
</evidence>
<dbReference type="InterPro" id="IPR036259">
    <property type="entry name" value="MFS_trans_sf"/>
</dbReference>
<evidence type="ECO:0000256" key="3">
    <source>
        <dbReference type="ARBA" id="ARBA00022989"/>
    </source>
</evidence>
<evidence type="ECO:0000259" key="6">
    <source>
        <dbReference type="PROSITE" id="PS50850"/>
    </source>
</evidence>